<gene>
    <name evidence="2" type="ORF">D3878_08180</name>
</gene>
<dbReference type="Proteomes" id="UP000266327">
    <property type="component" value="Unassembled WGS sequence"/>
</dbReference>
<feature type="transmembrane region" description="Helical" evidence="1">
    <location>
        <begin position="26"/>
        <end position="43"/>
    </location>
</feature>
<evidence type="ECO:0000313" key="3">
    <source>
        <dbReference type="Proteomes" id="UP000266327"/>
    </source>
</evidence>
<keyword evidence="3" id="KW-1185">Reference proteome</keyword>
<dbReference type="AlphaFoldDB" id="A0A3A3G1P1"/>
<evidence type="ECO:0000313" key="2">
    <source>
        <dbReference type="EMBL" id="RJG01565.1"/>
    </source>
</evidence>
<name>A0A3A3G1P1_9BURK</name>
<keyword evidence="1" id="KW-0472">Membrane</keyword>
<evidence type="ECO:0000256" key="1">
    <source>
        <dbReference type="SAM" id="Phobius"/>
    </source>
</evidence>
<keyword evidence="1" id="KW-1133">Transmembrane helix</keyword>
<sequence>MRGGACAAKLQASVIATIRDVKASPIKVIAIFLVWLFAACSLFQRRSNRESFASIKYHL</sequence>
<organism evidence="2 3">
    <name type="scientific">Noviherbaspirillum sedimenti</name>
    <dbReference type="NCBI Taxonomy" id="2320865"/>
    <lineage>
        <taxon>Bacteria</taxon>
        <taxon>Pseudomonadati</taxon>
        <taxon>Pseudomonadota</taxon>
        <taxon>Betaproteobacteria</taxon>
        <taxon>Burkholderiales</taxon>
        <taxon>Oxalobacteraceae</taxon>
        <taxon>Noviherbaspirillum</taxon>
    </lineage>
</organism>
<reference evidence="3" key="1">
    <citation type="submission" date="2018-09" db="EMBL/GenBank/DDBJ databases">
        <authorList>
            <person name="Zhu H."/>
        </authorList>
    </citation>
    <scope>NUCLEOTIDE SEQUENCE [LARGE SCALE GENOMIC DNA]</scope>
    <source>
        <strain evidence="3">K1S02-23</strain>
    </source>
</reference>
<protein>
    <submittedName>
        <fullName evidence="2">Uncharacterized protein</fullName>
    </submittedName>
</protein>
<keyword evidence="1" id="KW-0812">Transmembrane</keyword>
<accession>A0A3A3G1P1</accession>
<proteinExistence type="predicted"/>
<dbReference type="EMBL" id="QYUQ01000002">
    <property type="protein sequence ID" value="RJG01565.1"/>
    <property type="molecule type" value="Genomic_DNA"/>
</dbReference>
<comment type="caution">
    <text evidence="2">The sequence shown here is derived from an EMBL/GenBank/DDBJ whole genome shotgun (WGS) entry which is preliminary data.</text>
</comment>